<comment type="caution">
    <text evidence="4">The sequence shown here is derived from an EMBL/GenBank/DDBJ whole genome shotgun (WGS) entry which is preliminary data.</text>
</comment>
<dbReference type="PANTHER" id="PTHR11203:SF37">
    <property type="entry name" value="INTEGRATOR COMPLEX SUBUNIT 11"/>
    <property type="match status" value="1"/>
</dbReference>
<dbReference type="InterPro" id="IPR036866">
    <property type="entry name" value="RibonucZ/Hydroxyglut_hydro"/>
</dbReference>
<dbReference type="Gene3D" id="3.60.15.10">
    <property type="entry name" value="Ribonuclease Z/Hydroxyacylglutathione hydrolase-like"/>
    <property type="match status" value="1"/>
</dbReference>
<dbReference type="InterPro" id="IPR011108">
    <property type="entry name" value="RMMBL"/>
</dbReference>
<protein>
    <submittedName>
        <fullName evidence="4">Metallo-beta-lactamase family protein</fullName>
    </submittedName>
</protein>
<dbReference type="RefSeq" id="WP_109742879.1">
    <property type="nucleotide sequence ID" value="NZ_QGGO01000009.1"/>
</dbReference>
<dbReference type="CDD" id="cd16295">
    <property type="entry name" value="TTHA0252-CPSF-like_MBL-fold"/>
    <property type="match status" value="1"/>
</dbReference>
<gene>
    <name evidence="4" type="ORF">LV89_02142</name>
</gene>
<dbReference type="PANTHER" id="PTHR11203">
    <property type="entry name" value="CLEAVAGE AND POLYADENYLATION SPECIFICITY FACTOR FAMILY MEMBER"/>
    <property type="match status" value="1"/>
</dbReference>
<dbReference type="Gene3D" id="3.40.50.10890">
    <property type="match status" value="1"/>
</dbReference>
<evidence type="ECO:0000313" key="5">
    <source>
        <dbReference type="Proteomes" id="UP000245489"/>
    </source>
</evidence>
<dbReference type="OrthoDB" id="9803916at2"/>
<keyword evidence="5" id="KW-1185">Reference proteome</keyword>
<dbReference type="GO" id="GO:0004521">
    <property type="term" value="F:RNA endonuclease activity"/>
    <property type="evidence" value="ECO:0007669"/>
    <property type="project" value="TreeGrafter"/>
</dbReference>
<dbReference type="Pfam" id="PF16661">
    <property type="entry name" value="Lactamase_B_6"/>
    <property type="match status" value="1"/>
</dbReference>
<reference evidence="4 5" key="1">
    <citation type="submission" date="2018-05" db="EMBL/GenBank/DDBJ databases">
        <title>Genomic Encyclopedia of Archaeal and Bacterial Type Strains, Phase II (KMG-II): from individual species to whole genera.</title>
        <authorList>
            <person name="Goeker M."/>
        </authorList>
    </citation>
    <scope>NUCLEOTIDE SEQUENCE [LARGE SCALE GENOMIC DNA]</scope>
    <source>
        <strain evidence="4 5">DSM 22214</strain>
    </source>
</reference>
<dbReference type="Proteomes" id="UP000245489">
    <property type="component" value="Unassembled WGS sequence"/>
</dbReference>
<keyword evidence="1" id="KW-0378">Hydrolase</keyword>
<dbReference type="SMART" id="SM01027">
    <property type="entry name" value="Beta-Casp"/>
    <property type="match status" value="1"/>
</dbReference>
<evidence type="ECO:0000259" key="3">
    <source>
        <dbReference type="SMART" id="SM01027"/>
    </source>
</evidence>
<organism evidence="4 5">
    <name type="scientific">Arcicella aurantiaca</name>
    <dbReference type="NCBI Taxonomy" id="591202"/>
    <lineage>
        <taxon>Bacteria</taxon>
        <taxon>Pseudomonadati</taxon>
        <taxon>Bacteroidota</taxon>
        <taxon>Cytophagia</taxon>
        <taxon>Cytophagales</taxon>
        <taxon>Flectobacillaceae</taxon>
        <taxon>Arcicella</taxon>
    </lineage>
</organism>
<dbReference type="InterPro" id="IPR022712">
    <property type="entry name" value="Beta_Casp"/>
</dbReference>
<dbReference type="GO" id="GO:0016787">
    <property type="term" value="F:hydrolase activity"/>
    <property type="evidence" value="ECO:0007669"/>
    <property type="project" value="UniProtKB-KW"/>
</dbReference>
<dbReference type="Pfam" id="PF07521">
    <property type="entry name" value="RMMBL"/>
    <property type="match status" value="1"/>
</dbReference>
<evidence type="ECO:0000256" key="1">
    <source>
        <dbReference type="ARBA" id="ARBA00022801"/>
    </source>
</evidence>
<evidence type="ECO:0000313" key="4">
    <source>
        <dbReference type="EMBL" id="PWK26936.1"/>
    </source>
</evidence>
<proteinExistence type="predicted"/>
<sequence>MKLTFWGATRQVTGSMYLLELDDEYKILIDCGTNMERDIDYSQPVTNKAFFPFEASQVNLVLLTHAHIDHSGNIPMLYREGYEGQVLCTSPTAELAGLLLQDAANLHLKKIKQAEGDSKKKKKKMDRLLVKGDLYLQKDVEDSMSNFVTIQFNHRFRVSDTAWVTFIPAGHLLGAAHIILEVKEGDKTKKICFSGDIGRKNYPLHIDPSDEIPEVDYLLCETTYGARLHEDKISPEDALGDVIKRTCIDMPGRLIIPAFSVGRTQALLYTLNKLYSERGFQPIKVFSDSPLAYASTKVYQKNLKQLNKEAQDFQSENDTLFDFENLQYIQSEKSSKAISNYGEPCIIISASGMISGGRVEQHIAANINNAYCTILLVGYASEGTLGWRLMNGQKTLRIKDVEHTVLANVEKIDVFSGHGDQNDLINFVKKQSKEKLKKVFLIHGEVDSMEAFKEVLEKDGYSGIEIPEAGQIFEL</sequence>
<accession>A0A316EB92</accession>
<dbReference type="InterPro" id="IPR001279">
    <property type="entry name" value="Metallo-B-lactamas"/>
</dbReference>
<evidence type="ECO:0000259" key="2">
    <source>
        <dbReference type="SMART" id="SM00849"/>
    </source>
</evidence>
<dbReference type="EMBL" id="QGGO01000009">
    <property type="protein sequence ID" value="PWK26936.1"/>
    <property type="molecule type" value="Genomic_DNA"/>
</dbReference>
<feature type="domain" description="Metallo-beta-lactamase" evidence="2">
    <location>
        <begin position="13"/>
        <end position="237"/>
    </location>
</feature>
<dbReference type="AlphaFoldDB" id="A0A316EB92"/>
<dbReference type="InterPro" id="IPR050698">
    <property type="entry name" value="MBL"/>
</dbReference>
<dbReference type="SMART" id="SM00849">
    <property type="entry name" value="Lactamase_B"/>
    <property type="match status" value="1"/>
</dbReference>
<name>A0A316EB92_9BACT</name>
<dbReference type="SUPFAM" id="SSF56281">
    <property type="entry name" value="Metallo-hydrolase/oxidoreductase"/>
    <property type="match status" value="1"/>
</dbReference>
<feature type="domain" description="Beta-Casp" evidence="3">
    <location>
        <begin position="264"/>
        <end position="389"/>
    </location>
</feature>
<dbReference type="Pfam" id="PF10996">
    <property type="entry name" value="Beta-Casp"/>
    <property type="match status" value="1"/>
</dbReference>